<evidence type="ECO:0000313" key="6">
    <source>
        <dbReference type="EMBL" id="ABI68962.1"/>
    </source>
</evidence>
<evidence type="ECO:0000313" key="7">
    <source>
        <dbReference type="Proteomes" id="UP000001968"/>
    </source>
</evidence>
<dbReference type="STRING" id="335541.Swol_1664"/>
<name>Q0AWE2_SYNWW</name>
<accession>Q0AWE2</accession>
<dbReference type="OrthoDB" id="9804309at2"/>
<dbReference type="Pfam" id="PF02663">
    <property type="entry name" value="FmdE"/>
    <property type="match status" value="1"/>
</dbReference>
<dbReference type="eggNOG" id="COG2191">
    <property type="taxonomic scope" value="Bacteria"/>
</dbReference>
<dbReference type="PANTHER" id="PTHR39418:SF1">
    <property type="entry name" value="DEHYDROGENASE"/>
    <property type="match status" value="1"/>
</dbReference>
<protein>
    <submittedName>
        <fullName evidence="6">Formylmethanofuran dehydrogenase, subunit E region</fullName>
    </submittedName>
</protein>
<dbReference type="EMBL" id="CP000448">
    <property type="protein sequence ID" value="ABI68962.1"/>
    <property type="molecule type" value="Genomic_DNA"/>
</dbReference>
<dbReference type="RefSeq" id="WP_011641060.1">
    <property type="nucleotide sequence ID" value="NC_008346.1"/>
</dbReference>
<keyword evidence="3" id="KW-0862">Zinc</keyword>
<feature type="domain" description="Formylmethanofuran dehydrogenase subunit E" evidence="5">
    <location>
        <begin position="39"/>
        <end position="128"/>
    </location>
</feature>
<feature type="domain" description="Zinc finger DksA/TraR C4-type" evidence="4">
    <location>
        <begin position="171"/>
        <end position="203"/>
    </location>
</feature>
<dbReference type="GO" id="GO:0008270">
    <property type="term" value="F:zinc ion binding"/>
    <property type="evidence" value="ECO:0007669"/>
    <property type="project" value="UniProtKB-KW"/>
</dbReference>
<keyword evidence="7" id="KW-1185">Reference proteome</keyword>
<dbReference type="Pfam" id="PF01258">
    <property type="entry name" value="zf-dskA_traR"/>
    <property type="match status" value="1"/>
</dbReference>
<evidence type="ECO:0000259" key="4">
    <source>
        <dbReference type="Pfam" id="PF01258"/>
    </source>
</evidence>
<dbReference type="KEGG" id="swo:Swol_1664"/>
<evidence type="ECO:0000256" key="3">
    <source>
        <dbReference type="ARBA" id="ARBA00022833"/>
    </source>
</evidence>
<dbReference type="SUPFAM" id="SSF143555">
    <property type="entry name" value="FwdE-like"/>
    <property type="match status" value="1"/>
</dbReference>
<proteinExistence type="predicted"/>
<sequence>MIETTTPGQKNGGLEGTGEGKTSYLKNSFEQDLEKAHDFHGHICTGIIFGTRIARIGLKYLGIDDPAENKDFIVFVEADRCIADAVSAVTGCTLGKRRLKWFDYGKMAATFVDMNSQKGIRIVTAASEQPSDDMDLVSFWSSIADEDLFRTEEVTVKLCQEDLPGKPSRKVICAACGESVMDGRDLLLDDTILCKACANSAYYEKY</sequence>
<evidence type="ECO:0000259" key="5">
    <source>
        <dbReference type="Pfam" id="PF02663"/>
    </source>
</evidence>
<dbReference type="Gene3D" id="3.30.1330.130">
    <property type="match status" value="1"/>
</dbReference>
<organism evidence="6 7">
    <name type="scientific">Syntrophomonas wolfei subsp. wolfei (strain DSM 2245B / Goettingen)</name>
    <dbReference type="NCBI Taxonomy" id="335541"/>
    <lineage>
        <taxon>Bacteria</taxon>
        <taxon>Bacillati</taxon>
        <taxon>Bacillota</taxon>
        <taxon>Clostridia</taxon>
        <taxon>Eubacteriales</taxon>
        <taxon>Syntrophomonadaceae</taxon>
        <taxon>Syntrophomonas</taxon>
    </lineage>
</organism>
<evidence type="ECO:0000256" key="1">
    <source>
        <dbReference type="ARBA" id="ARBA00022723"/>
    </source>
</evidence>
<dbReference type="Proteomes" id="UP000001968">
    <property type="component" value="Chromosome"/>
</dbReference>
<dbReference type="HOGENOM" id="CLU_087508_0_0_9"/>
<dbReference type="InterPro" id="IPR000962">
    <property type="entry name" value="Znf_DskA_TraR"/>
</dbReference>
<dbReference type="InterPro" id="IPR003814">
    <property type="entry name" value="FmdEsu_dom"/>
</dbReference>
<keyword evidence="1" id="KW-0479">Metal-binding</keyword>
<dbReference type="AlphaFoldDB" id="Q0AWE2"/>
<reference evidence="7" key="1">
    <citation type="journal article" date="2010" name="Environ. Microbiol.">
        <title>The genome of Syntrophomonas wolfei: new insights into syntrophic metabolism and biohydrogen production.</title>
        <authorList>
            <person name="Sieber J.R."/>
            <person name="Sims D.R."/>
            <person name="Han C."/>
            <person name="Kim E."/>
            <person name="Lykidis A."/>
            <person name="Lapidus A.L."/>
            <person name="McDonnald E."/>
            <person name="Rohlin L."/>
            <person name="Culley D.E."/>
            <person name="Gunsalus R."/>
            <person name="McInerney M.J."/>
        </authorList>
    </citation>
    <scope>NUCLEOTIDE SEQUENCE [LARGE SCALE GENOMIC DNA]</scope>
    <source>
        <strain evidence="7">DSM 2245B / Goettingen</strain>
    </source>
</reference>
<dbReference type="PANTHER" id="PTHR39418">
    <property type="entry name" value="DEHYDROGENASE-RELATED"/>
    <property type="match status" value="1"/>
</dbReference>
<evidence type="ECO:0000256" key="2">
    <source>
        <dbReference type="ARBA" id="ARBA00022771"/>
    </source>
</evidence>
<keyword evidence="2" id="KW-0863">Zinc-finger</keyword>
<dbReference type="InterPro" id="IPR053194">
    <property type="entry name" value="tRNA_methyltr_O"/>
</dbReference>
<gene>
    <name evidence="6" type="ordered locus">Swol_1664</name>
</gene>